<evidence type="ECO:0000313" key="4">
    <source>
        <dbReference type="Proteomes" id="UP001224775"/>
    </source>
</evidence>
<comment type="caution">
    <text evidence="3">The sequence shown here is derived from an EMBL/GenBank/DDBJ whole genome shotgun (WGS) entry which is preliminary data.</text>
</comment>
<dbReference type="PANTHER" id="PTHR31469:SF8">
    <property type="entry name" value="OS07G0641000 PROTEIN"/>
    <property type="match status" value="1"/>
</dbReference>
<keyword evidence="4" id="KW-1185">Reference proteome</keyword>
<sequence>MTMGQPKARRASPSTNASSQIIYVLFVGTCLFFTLTGIVLHHWLADPHNVHKHAMQQFEMNHLGGHAKVDEQKKKRSVKLQSAVLDSGEKPPPPVHHDLAGLSCTDHGGPSDEIAKEMIYWSDIPSDDKFVSPIGANSIKRKYLTFDPDGGGFNNIRMSIETMIVMVMAHAMSRTLVMPPSQQM</sequence>
<accession>A0AAD8YI04</accession>
<reference evidence="3" key="1">
    <citation type="submission" date="2023-06" db="EMBL/GenBank/DDBJ databases">
        <title>Survivors Of The Sea: Transcriptome response of Skeletonema marinoi to long-term dormancy.</title>
        <authorList>
            <person name="Pinder M.I.M."/>
            <person name="Kourtchenko O."/>
            <person name="Robertson E.K."/>
            <person name="Larsson T."/>
            <person name="Maumus F."/>
            <person name="Osuna-Cruz C.M."/>
            <person name="Vancaester E."/>
            <person name="Stenow R."/>
            <person name="Vandepoele K."/>
            <person name="Ploug H."/>
            <person name="Bruchert V."/>
            <person name="Godhe A."/>
            <person name="Topel M."/>
        </authorList>
    </citation>
    <scope>NUCLEOTIDE SEQUENCE</scope>
    <source>
        <strain evidence="3">R05AC</strain>
    </source>
</reference>
<feature type="transmembrane region" description="Helical" evidence="2">
    <location>
        <begin position="21"/>
        <end position="44"/>
    </location>
</feature>
<evidence type="ECO:0000256" key="1">
    <source>
        <dbReference type="SAM" id="MobiDB-lite"/>
    </source>
</evidence>
<feature type="region of interest" description="Disordered" evidence="1">
    <location>
        <begin position="69"/>
        <end position="94"/>
    </location>
</feature>
<keyword evidence="2" id="KW-0472">Membrane</keyword>
<protein>
    <submittedName>
        <fullName evidence="3">Uncharacterized protein</fullName>
    </submittedName>
</protein>
<dbReference type="PANTHER" id="PTHR31469">
    <property type="entry name" value="OS07G0633600 PROTEIN"/>
    <property type="match status" value="1"/>
</dbReference>
<dbReference type="AlphaFoldDB" id="A0AAD8YI04"/>
<evidence type="ECO:0000256" key="2">
    <source>
        <dbReference type="SAM" id="Phobius"/>
    </source>
</evidence>
<dbReference type="Proteomes" id="UP001224775">
    <property type="component" value="Unassembled WGS sequence"/>
</dbReference>
<organism evidence="3 4">
    <name type="scientific">Skeletonema marinoi</name>
    <dbReference type="NCBI Taxonomy" id="267567"/>
    <lineage>
        <taxon>Eukaryota</taxon>
        <taxon>Sar</taxon>
        <taxon>Stramenopiles</taxon>
        <taxon>Ochrophyta</taxon>
        <taxon>Bacillariophyta</taxon>
        <taxon>Coscinodiscophyceae</taxon>
        <taxon>Thalassiosirophycidae</taxon>
        <taxon>Thalassiosirales</taxon>
        <taxon>Skeletonemataceae</taxon>
        <taxon>Skeletonema</taxon>
        <taxon>Skeletonema marinoi-dohrnii complex</taxon>
    </lineage>
</organism>
<gene>
    <name evidence="3" type="ORF">QTG54_002245</name>
</gene>
<dbReference type="EMBL" id="JATAAI010000003">
    <property type="protein sequence ID" value="KAK1746901.1"/>
    <property type="molecule type" value="Genomic_DNA"/>
</dbReference>
<keyword evidence="2" id="KW-0812">Transmembrane</keyword>
<keyword evidence="2" id="KW-1133">Transmembrane helix</keyword>
<evidence type="ECO:0000313" key="3">
    <source>
        <dbReference type="EMBL" id="KAK1746901.1"/>
    </source>
</evidence>
<proteinExistence type="predicted"/>
<name>A0AAD8YI04_9STRA</name>